<proteinExistence type="predicted"/>
<dbReference type="AlphaFoldDB" id="I8UJ16"/>
<keyword evidence="3" id="KW-1185">Reference proteome</keyword>
<dbReference type="EMBL" id="AKKV01000020">
    <property type="protein sequence ID" value="EIT86880.1"/>
    <property type="molecule type" value="Genomic_DNA"/>
</dbReference>
<dbReference type="OrthoDB" id="1645729at2"/>
<protein>
    <recommendedName>
        <fullName evidence="1">Core domain-containing protein</fullName>
    </recommendedName>
</protein>
<organism evidence="2 3">
    <name type="scientific">Fictibacillus macauensis ZFHKF-1</name>
    <dbReference type="NCBI Taxonomy" id="1196324"/>
    <lineage>
        <taxon>Bacteria</taxon>
        <taxon>Bacillati</taxon>
        <taxon>Bacillota</taxon>
        <taxon>Bacilli</taxon>
        <taxon>Bacillales</taxon>
        <taxon>Fictibacillaceae</taxon>
        <taxon>Fictibacillus</taxon>
    </lineage>
</organism>
<dbReference type="Pfam" id="PF01521">
    <property type="entry name" value="Fe-S_biosyn"/>
    <property type="match status" value="1"/>
</dbReference>
<name>I8UJ16_9BACL</name>
<feature type="domain" description="Core" evidence="1">
    <location>
        <begin position="24"/>
        <end position="92"/>
    </location>
</feature>
<dbReference type="InterPro" id="IPR035903">
    <property type="entry name" value="HesB-like_dom_sf"/>
</dbReference>
<evidence type="ECO:0000313" key="3">
    <source>
        <dbReference type="Proteomes" id="UP000004080"/>
    </source>
</evidence>
<accession>I8UJ16</accession>
<dbReference type="RefSeq" id="WP_007201075.1">
    <property type="nucleotide sequence ID" value="NZ_AKKV01000020.1"/>
</dbReference>
<sequence length="94" mass="10877">MAFSLSESVISLYRQIDFDEGEALQLFARYSGSPDHGGYAIGVQKGHPTDNDYIQEYEGLTVFVRPDDQWFVQDMMLDYDEQEDFFSFEFPAVL</sequence>
<reference evidence="2 3" key="1">
    <citation type="journal article" date="2012" name="J. Bacteriol.">
        <title>Genome of Bacillus macauensis ZFHKF-1, a Long-Chain-Forming Bacterium.</title>
        <authorList>
            <person name="Cai L."/>
            <person name="Zhang T."/>
        </authorList>
    </citation>
    <scope>NUCLEOTIDE SEQUENCE [LARGE SCALE GENOMIC DNA]</scope>
    <source>
        <strain evidence="2 3">ZFHKF-1</strain>
    </source>
</reference>
<dbReference type="STRING" id="1196324.A374_04879"/>
<dbReference type="eggNOG" id="COG4841">
    <property type="taxonomic scope" value="Bacteria"/>
</dbReference>
<dbReference type="PATRIC" id="fig|1196324.3.peg.991"/>
<dbReference type="Proteomes" id="UP000004080">
    <property type="component" value="Unassembled WGS sequence"/>
</dbReference>
<comment type="caution">
    <text evidence="2">The sequence shown here is derived from an EMBL/GenBank/DDBJ whole genome shotgun (WGS) entry which is preliminary data.</text>
</comment>
<evidence type="ECO:0000313" key="2">
    <source>
        <dbReference type="EMBL" id="EIT86880.1"/>
    </source>
</evidence>
<dbReference type="SUPFAM" id="SSF89360">
    <property type="entry name" value="HesB-like domain"/>
    <property type="match status" value="1"/>
</dbReference>
<gene>
    <name evidence="2" type="ORF">A374_04879</name>
</gene>
<dbReference type="InterPro" id="IPR000361">
    <property type="entry name" value="ATAP_core_dom"/>
</dbReference>
<evidence type="ECO:0000259" key="1">
    <source>
        <dbReference type="Pfam" id="PF01521"/>
    </source>
</evidence>